<gene>
    <name evidence="1" type="ORF">DEO72_LG11g1524</name>
</gene>
<dbReference type="AlphaFoldDB" id="A0A4D6NL44"/>
<accession>A0A4D6NL44</accession>
<proteinExistence type="predicted"/>
<dbReference type="EMBL" id="CP039355">
    <property type="protein sequence ID" value="QCE14523.1"/>
    <property type="molecule type" value="Genomic_DNA"/>
</dbReference>
<reference evidence="1 2" key="1">
    <citation type="submission" date="2019-04" db="EMBL/GenBank/DDBJ databases">
        <title>An improved genome assembly and genetic linkage map for asparagus bean, Vigna unguiculata ssp. sesquipedialis.</title>
        <authorList>
            <person name="Xia Q."/>
            <person name="Zhang R."/>
            <person name="Dong Y."/>
        </authorList>
    </citation>
    <scope>NUCLEOTIDE SEQUENCE [LARGE SCALE GENOMIC DNA]</scope>
    <source>
        <tissue evidence="1">Leaf</tissue>
    </source>
</reference>
<sequence length="85" mass="9788">MVIVGVSQTSQFKQRNSSRCRLEFLVGLVRTGCGEIRVMGVIGLGVKKFGYDMDCIISRVETQVWLMKWGNYRVDREKRTLTDEL</sequence>
<keyword evidence="2" id="KW-1185">Reference proteome</keyword>
<organism evidence="1 2">
    <name type="scientific">Vigna unguiculata</name>
    <name type="common">Cowpea</name>
    <dbReference type="NCBI Taxonomy" id="3917"/>
    <lineage>
        <taxon>Eukaryota</taxon>
        <taxon>Viridiplantae</taxon>
        <taxon>Streptophyta</taxon>
        <taxon>Embryophyta</taxon>
        <taxon>Tracheophyta</taxon>
        <taxon>Spermatophyta</taxon>
        <taxon>Magnoliopsida</taxon>
        <taxon>eudicotyledons</taxon>
        <taxon>Gunneridae</taxon>
        <taxon>Pentapetalae</taxon>
        <taxon>rosids</taxon>
        <taxon>fabids</taxon>
        <taxon>Fabales</taxon>
        <taxon>Fabaceae</taxon>
        <taxon>Papilionoideae</taxon>
        <taxon>50 kb inversion clade</taxon>
        <taxon>NPAAA clade</taxon>
        <taxon>indigoferoid/millettioid clade</taxon>
        <taxon>Phaseoleae</taxon>
        <taxon>Vigna</taxon>
    </lineage>
</organism>
<protein>
    <submittedName>
        <fullName evidence="1">Uncharacterized protein</fullName>
    </submittedName>
</protein>
<name>A0A4D6NL44_VIGUN</name>
<evidence type="ECO:0000313" key="1">
    <source>
        <dbReference type="EMBL" id="QCE14523.1"/>
    </source>
</evidence>
<evidence type="ECO:0000313" key="2">
    <source>
        <dbReference type="Proteomes" id="UP000501690"/>
    </source>
</evidence>
<dbReference type="Proteomes" id="UP000501690">
    <property type="component" value="Linkage Group LG11"/>
</dbReference>